<dbReference type="InterPro" id="IPR052523">
    <property type="entry name" value="Trichothecene_AcTrans"/>
</dbReference>
<dbReference type="Proteomes" id="UP001589894">
    <property type="component" value="Unassembled WGS sequence"/>
</dbReference>
<keyword evidence="4" id="KW-1185">Reference proteome</keyword>
<accession>A0ABV6P5F7</accession>
<dbReference type="InterPro" id="IPR000182">
    <property type="entry name" value="GNAT_dom"/>
</dbReference>
<feature type="compositionally biased region" description="Polar residues" evidence="1">
    <location>
        <begin position="210"/>
        <end position="220"/>
    </location>
</feature>
<dbReference type="Gene3D" id="3.40.630.30">
    <property type="match status" value="1"/>
</dbReference>
<evidence type="ECO:0000313" key="3">
    <source>
        <dbReference type="EMBL" id="MFC0568235.1"/>
    </source>
</evidence>
<dbReference type="RefSeq" id="WP_377343708.1">
    <property type="nucleotide sequence ID" value="NZ_JBHLUE010000034.1"/>
</dbReference>
<dbReference type="GO" id="GO:0016746">
    <property type="term" value="F:acyltransferase activity"/>
    <property type="evidence" value="ECO:0007669"/>
    <property type="project" value="UniProtKB-KW"/>
</dbReference>
<protein>
    <submittedName>
        <fullName evidence="3">GNAT family N-acetyltransferase</fullName>
        <ecNumber evidence="3">2.3.1.-</ecNumber>
    </submittedName>
</protein>
<proteinExistence type="predicted"/>
<dbReference type="PANTHER" id="PTHR42791:SF1">
    <property type="entry name" value="N-ACETYLTRANSFERASE DOMAIN-CONTAINING PROTEIN"/>
    <property type="match status" value="1"/>
</dbReference>
<dbReference type="PROSITE" id="PS51186">
    <property type="entry name" value="GNAT"/>
    <property type="match status" value="1"/>
</dbReference>
<dbReference type="SUPFAM" id="SSF55729">
    <property type="entry name" value="Acyl-CoA N-acyltransferases (Nat)"/>
    <property type="match status" value="1"/>
</dbReference>
<keyword evidence="3" id="KW-0808">Transferase</keyword>
<organism evidence="3 4">
    <name type="scientific">Plantactinospora siamensis</name>
    <dbReference type="NCBI Taxonomy" id="555372"/>
    <lineage>
        <taxon>Bacteria</taxon>
        <taxon>Bacillati</taxon>
        <taxon>Actinomycetota</taxon>
        <taxon>Actinomycetes</taxon>
        <taxon>Micromonosporales</taxon>
        <taxon>Micromonosporaceae</taxon>
        <taxon>Plantactinospora</taxon>
    </lineage>
</organism>
<evidence type="ECO:0000256" key="1">
    <source>
        <dbReference type="SAM" id="MobiDB-lite"/>
    </source>
</evidence>
<gene>
    <name evidence="3" type="ORF">ACFFHU_29360</name>
</gene>
<dbReference type="CDD" id="cd04301">
    <property type="entry name" value="NAT_SF"/>
    <property type="match status" value="1"/>
</dbReference>
<comment type="caution">
    <text evidence="3">The sequence shown here is derived from an EMBL/GenBank/DDBJ whole genome shotgun (WGS) entry which is preliminary data.</text>
</comment>
<dbReference type="InterPro" id="IPR016181">
    <property type="entry name" value="Acyl_CoA_acyltransferase"/>
</dbReference>
<dbReference type="EMBL" id="JBHLUE010000034">
    <property type="protein sequence ID" value="MFC0568235.1"/>
    <property type="molecule type" value="Genomic_DNA"/>
</dbReference>
<dbReference type="EC" id="2.3.1.-" evidence="3"/>
<dbReference type="Pfam" id="PF13508">
    <property type="entry name" value="Acetyltransf_7"/>
    <property type="match status" value="1"/>
</dbReference>
<evidence type="ECO:0000313" key="4">
    <source>
        <dbReference type="Proteomes" id="UP001589894"/>
    </source>
</evidence>
<sequence length="220" mass="24414">MTPPIVAASPGEARAIADLIASAFADLPQTAWLVPDEHQRPHVLAGNVLIFVDHALQYGSVDLFDDRSGAAVWFDRSTPLPPPYRYQHRLEAVCAPYSSRFRALDELFDTHHPDGPHHHLTFLAVRPGRQRQGLGTALLNHHHRLLDQTGMPAYLEASSTSSRDLYTRHGYQPHGEPFCIPGCPEPFWPMWRPPNQPATPASAETAPDTRPSTPTEARTS</sequence>
<feature type="domain" description="N-acetyltransferase" evidence="2">
    <location>
        <begin position="3"/>
        <end position="195"/>
    </location>
</feature>
<feature type="region of interest" description="Disordered" evidence="1">
    <location>
        <begin position="190"/>
        <end position="220"/>
    </location>
</feature>
<evidence type="ECO:0000259" key="2">
    <source>
        <dbReference type="PROSITE" id="PS51186"/>
    </source>
</evidence>
<dbReference type="PANTHER" id="PTHR42791">
    <property type="entry name" value="GNAT FAMILY ACETYLTRANSFERASE"/>
    <property type="match status" value="1"/>
</dbReference>
<keyword evidence="3" id="KW-0012">Acyltransferase</keyword>
<reference evidence="3 4" key="1">
    <citation type="submission" date="2024-09" db="EMBL/GenBank/DDBJ databases">
        <authorList>
            <person name="Sun Q."/>
            <person name="Mori K."/>
        </authorList>
    </citation>
    <scope>NUCLEOTIDE SEQUENCE [LARGE SCALE GENOMIC DNA]</scope>
    <source>
        <strain evidence="3 4">TBRC 2205</strain>
    </source>
</reference>
<name>A0ABV6P5F7_9ACTN</name>